<proteinExistence type="predicted"/>
<protein>
    <submittedName>
        <fullName evidence="8">Sulfate permease-like transporter, MFS superfamily</fullName>
    </submittedName>
</protein>
<sequence>MFLAKIFPFILWFKGYKGATFKLDLVAGITVAMVLIPQSMAYAQLAGLPAYYGLYAAFLPPMIAALFGSSRQLGTGPVAVVSLMSAASLEPLATAGSPEFIAYSIVLALVVGIFQFSLGVLRLGMVVNFLSHPVINGFTNAAAIIIASSQFSKFFGVYVDKAPHHYETMMRVANAAMDYTHMPTLIYAVSAVAIMATLKKYAPKVPNVLVAVLITTVISYFTGFNNDAAVDISAVQLPGFSEKVHEFNQATELIETRGGERAALGKAADELRNAETGPHGGKPIELIKMESEIAILTNHMDHAKEEAHLLRKDLRHLKFEAVVDGDNYTFYPKGNIPGGIETDGKTWRLKIGNKALSTDQLTMMGGGAIVGTVPKGLPTIAIPELTVKSFLKLLPTAIIISLLGFMEAIAIAKAMAAKTGQKIDANQELIGQGLANICGSFGSSYAVSGSFSRSAVNLAAGAVTGISSVVTSVMVVITLLFFTPLLYHLPQATLAAVIMMAVIGLVNVKGFVHAWHAQKYDGIISVLSFLVTLYFAPHLDKGIMVGFVLSMGVFLYKSMRPVVAELSMHEDKVMKSAEHYRLKGCRHISVVRFDGSLFFANASYLDEQVAYFRTTHPDLRYILLDAKGINDMDASGEEALAMIVERLRAAKLGFAMSGVKGQVMAVMERTHLLDKIGMENMYPDTESAVADIITKVHTDTDLPEAGCNNCPLTKYIPA</sequence>
<evidence type="ECO:0000313" key="9">
    <source>
        <dbReference type="Proteomes" id="UP000011721"/>
    </source>
</evidence>
<feature type="transmembrane region" description="Helical" evidence="6">
    <location>
        <begin position="393"/>
        <end position="412"/>
    </location>
</feature>
<dbReference type="eggNOG" id="COG0659">
    <property type="taxonomic scope" value="Bacteria"/>
</dbReference>
<dbReference type="PANTHER" id="PTHR11814">
    <property type="entry name" value="SULFATE TRANSPORTER"/>
    <property type="match status" value="1"/>
</dbReference>
<dbReference type="Proteomes" id="UP000011721">
    <property type="component" value="Chromosome"/>
</dbReference>
<dbReference type="EMBL" id="CP003985">
    <property type="protein sequence ID" value="AGF76685.1"/>
    <property type="molecule type" value="Genomic_DNA"/>
</dbReference>
<dbReference type="HOGENOM" id="CLU_003182_13_2_7"/>
<evidence type="ECO:0000256" key="3">
    <source>
        <dbReference type="ARBA" id="ARBA00022989"/>
    </source>
</evidence>
<keyword evidence="5" id="KW-0175">Coiled coil</keyword>
<feature type="transmembrane region" description="Helical" evidence="6">
    <location>
        <begin position="520"/>
        <end position="536"/>
    </location>
</feature>
<evidence type="ECO:0000313" key="8">
    <source>
        <dbReference type="EMBL" id="AGF76685.1"/>
    </source>
</evidence>
<feature type="transmembrane region" description="Helical" evidence="6">
    <location>
        <begin position="488"/>
        <end position="508"/>
    </location>
</feature>
<evidence type="ECO:0000259" key="7">
    <source>
        <dbReference type="PROSITE" id="PS50801"/>
    </source>
</evidence>
<keyword evidence="4 6" id="KW-0472">Membrane</keyword>
<feature type="transmembrane region" description="Helical" evidence="6">
    <location>
        <begin position="205"/>
        <end position="223"/>
    </location>
</feature>
<dbReference type="Gene3D" id="3.30.750.24">
    <property type="entry name" value="STAS domain"/>
    <property type="match status" value="1"/>
</dbReference>
<evidence type="ECO:0000256" key="1">
    <source>
        <dbReference type="ARBA" id="ARBA00004141"/>
    </source>
</evidence>
<feature type="transmembrane region" description="Helical" evidence="6">
    <location>
        <begin position="75"/>
        <end position="94"/>
    </location>
</feature>
<dbReference type="InterPro" id="IPR011547">
    <property type="entry name" value="SLC26A/SulP_dom"/>
</dbReference>
<evidence type="ECO:0000256" key="5">
    <source>
        <dbReference type="SAM" id="Coils"/>
    </source>
</evidence>
<gene>
    <name evidence="8" type="ordered locus">UWK_00097</name>
</gene>
<dbReference type="GO" id="GO:0016020">
    <property type="term" value="C:membrane"/>
    <property type="evidence" value="ECO:0007669"/>
    <property type="project" value="UniProtKB-SubCell"/>
</dbReference>
<dbReference type="PROSITE" id="PS50801">
    <property type="entry name" value="STAS"/>
    <property type="match status" value="1"/>
</dbReference>
<evidence type="ECO:0000256" key="2">
    <source>
        <dbReference type="ARBA" id="ARBA00022692"/>
    </source>
</evidence>
<dbReference type="PATRIC" id="fig|1167006.5.peg.108"/>
<dbReference type="CDD" id="cd07042">
    <property type="entry name" value="STAS_SulP_like_sulfate_transporter"/>
    <property type="match status" value="1"/>
</dbReference>
<dbReference type="InterPro" id="IPR036513">
    <property type="entry name" value="STAS_dom_sf"/>
</dbReference>
<feature type="transmembrane region" description="Helical" evidence="6">
    <location>
        <begin position="21"/>
        <end position="43"/>
    </location>
</feature>
<dbReference type="Pfam" id="PF01740">
    <property type="entry name" value="STAS"/>
    <property type="match status" value="1"/>
</dbReference>
<dbReference type="GO" id="GO:0055085">
    <property type="term" value="P:transmembrane transport"/>
    <property type="evidence" value="ECO:0007669"/>
    <property type="project" value="InterPro"/>
</dbReference>
<dbReference type="OrthoDB" id="9769739at2"/>
<dbReference type="AlphaFoldDB" id="M1PA55"/>
<keyword evidence="3 6" id="KW-1133">Transmembrane helix</keyword>
<keyword evidence="9" id="KW-1185">Reference proteome</keyword>
<dbReference type="SMR" id="M1PA55"/>
<feature type="coiled-coil region" evidence="5">
    <location>
        <begin position="286"/>
        <end position="320"/>
    </location>
</feature>
<dbReference type="InterPro" id="IPR002645">
    <property type="entry name" value="STAS_dom"/>
</dbReference>
<feature type="transmembrane region" description="Helical" evidence="6">
    <location>
        <begin position="100"/>
        <end position="125"/>
    </location>
</feature>
<dbReference type="Pfam" id="PF00916">
    <property type="entry name" value="Sulfate_transp"/>
    <property type="match status" value="2"/>
</dbReference>
<feature type="domain" description="STAS" evidence="7">
    <location>
        <begin position="588"/>
        <end position="692"/>
    </location>
</feature>
<evidence type="ECO:0000256" key="6">
    <source>
        <dbReference type="SAM" id="Phobius"/>
    </source>
</evidence>
<dbReference type="SUPFAM" id="SSF52091">
    <property type="entry name" value="SpoIIaa-like"/>
    <property type="match status" value="1"/>
</dbReference>
<accession>M1PA55</accession>
<feature type="transmembrane region" description="Helical" evidence="6">
    <location>
        <begin position="137"/>
        <end position="159"/>
    </location>
</feature>
<keyword evidence="2 6" id="KW-0812">Transmembrane</keyword>
<dbReference type="RefSeq" id="WP_015402384.1">
    <property type="nucleotide sequence ID" value="NC_020304.1"/>
</dbReference>
<organism evidence="8 9">
    <name type="scientific">Desulfocapsa sulfexigens (strain DSM 10523 / SB164P1)</name>
    <dbReference type="NCBI Taxonomy" id="1167006"/>
    <lineage>
        <taxon>Bacteria</taxon>
        <taxon>Pseudomonadati</taxon>
        <taxon>Thermodesulfobacteriota</taxon>
        <taxon>Desulfobulbia</taxon>
        <taxon>Desulfobulbales</taxon>
        <taxon>Desulfocapsaceae</taxon>
        <taxon>Desulfocapsa</taxon>
    </lineage>
</organism>
<comment type="subcellular location">
    <subcellularLocation>
        <location evidence="1">Membrane</location>
        <topology evidence="1">Multi-pass membrane protein</topology>
    </subcellularLocation>
</comment>
<dbReference type="InterPro" id="IPR001902">
    <property type="entry name" value="SLC26A/SulP_fam"/>
</dbReference>
<evidence type="ECO:0000256" key="4">
    <source>
        <dbReference type="ARBA" id="ARBA00023136"/>
    </source>
</evidence>
<name>M1PA55_DESSD</name>
<feature type="transmembrane region" description="Helical" evidence="6">
    <location>
        <begin position="49"/>
        <end position="68"/>
    </location>
</feature>
<feature type="transmembrane region" description="Helical" evidence="6">
    <location>
        <begin position="458"/>
        <end position="482"/>
    </location>
</feature>
<feature type="transmembrane region" description="Helical" evidence="6">
    <location>
        <begin position="179"/>
        <end position="198"/>
    </location>
</feature>
<reference evidence="9" key="1">
    <citation type="journal article" date="2013" name="Stand. Genomic Sci.">
        <title>Complete genome sequence of Desulfocapsa sulfexigens, a marine deltaproteobacterium specialized in disproportionating inorganic sulfur compounds.</title>
        <authorList>
            <person name="Finster K.W."/>
            <person name="Kjeldsen K.U."/>
            <person name="Kube M."/>
            <person name="Reinhardt R."/>
            <person name="Mussmann M."/>
            <person name="Amann R."/>
            <person name="Schreiber L."/>
        </authorList>
    </citation>
    <scope>NUCLEOTIDE SEQUENCE [LARGE SCALE GENOMIC DNA]</scope>
    <source>
        <strain evidence="9">DSM 10523 / SB164P1</strain>
    </source>
</reference>
<dbReference type="KEGG" id="dsf:UWK_00097"/>
<dbReference type="STRING" id="1167006.UWK_00097"/>